<protein>
    <submittedName>
        <fullName evidence="2">Uncharacterized protein</fullName>
    </submittedName>
</protein>
<sequence length="131" mass="14821">MGLESWGLPRLREAKNVDSAPGLAGRQQQMAGCENEEGKTTIDSQENCVLVLLFLFHDALALALSLSLFHSLLDSLFHVLWVHVFQHPVELPVQADAELLHEHDPKFVKVLVWRGGQQFQLLLQQQCWELA</sequence>
<evidence type="ECO:0000313" key="3">
    <source>
        <dbReference type="Proteomes" id="UP001174909"/>
    </source>
</evidence>
<organism evidence="2 3">
    <name type="scientific">Geodia barretti</name>
    <name type="common">Barrett's horny sponge</name>
    <dbReference type="NCBI Taxonomy" id="519541"/>
    <lineage>
        <taxon>Eukaryota</taxon>
        <taxon>Metazoa</taxon>
        <taxon>Porifera</taxon>
        <taxon>Demospongiae</taxon>
        <taxon>Heteroscleromorpha</taxon>
        <taxon>Tetractinellida</taxon>
        <taxon>Astrophorina</taxon>
        <taxon>Geodiidae</taxon>
        <taxon>Geodia</taxon>
    </lineage>
</organism>
<gene>
    <name evidence="2" type="ORF">GBAR_LOCUS16826</name>
</gene>
<keyword evidence="3" id="KW-1185">Reference proteome</keyword>
<accession>A0AA35WWY6</accession>
<dbReference type="EMBL" id="CASHTH010002426">
    <property type="protein sequence ID" value="CAI8029652.1"/>
    <property type="molecule type" value="Genomic_DNA"/>
</dbReference>
<comment type="caution">
    <text evidence="2">The sequence shown here is derived from an EMBL/GenBank/DDBJ whole genome shotgun (WGS) entry which is preliminary data.</text>
</comment>
<dbReference type="AlphaFoldDB" id="A0AA35WWY6"/>
<name>A0AA35WWY6_GEOBA</name>
<reference evidence="2" key="1">
    <citation type="submission" date="2023-03" db="EMBL/GenBank/DDBJ databases">
        <authorList>
            <person name="Steffen K."/>
            <person name="Cardenas P."/>
        </authorList>
    </citation>
    <scope>NUCLEOTIDE SEQUENCE</scope>
</reference>
<dbReference type="Proteomes" id="UP001174909">
    <property type="component" value="Unassembled WGS sequence"/>
</dbReference>
<evidence type="ECO:0000256" key="1">
    <source>
        <dbReference type="SAM" id="MobiDB-lite"/>
    </source>
</evidence>
<proteinExistence type="predicted"/>
<feature type="region of interest" description="Disordered" evidence="1">
    <location>
        <begin position="19"/>
        <end position="38"/>
    </location>
</feature>
<evidence type="ECO:0000313" key="2">
    <source>
        <dbReference type="EMBL" id="CAI8029652.1"/>
    </source>
</evidence>